<evidence type="ECO:0000259" key="1">
    <source>
        <dbReference type="Pfam" id="PF01637"/>
    </source>
</evidence>
<dbReference type="PANTHER" id="PTHR34704:SF2">
    <property type="entry name" value="ATPASE"/>
    <property type="match status" value="1"/>
</dbReference>
<protein>
    <submittedName>
        <fullName evidence="2">ATP-binding protein</fullName>
    </submittedName>
</protein>
<feature type="domain" description="ATPase" evidence="1">
    <location>
        <begin position="16"/>
        <end position="194"/>
    </location>
</feature>
<gene>
    <name evidence="2" type="ORF">GCM10019016_066950</name>
</gene>
<dbReference type="Proteomes" id="UP001501455">
    <property type="component" value="Unassembled WGS sequence"/>
</dbReference>
<comment type="caution">
    <text evidence="2">The sequence shown here is derived from an EMBL/GenBank/DDBJ whole genome shotgun (WGS) entry which is preliminary data.</text>
</comment>
<dbReference type="InterPro" id="IPR011579">
    <property type="entry name" value="ATPase_dom"/>
</dbReference>
<accession>A0ABP6TZ44</accession>
<dbReference type="RefSeq" id="WP_318296447.1">
    <property type="nucleotide sequence ID" value="NZ_BAAAXF010000047.1"/>
</dbReference>
<reference evidence="3" key="1">
    <citation type="journal article" date="2019" name="Int. J. Syst. Evol. Microbiol.">
        <title>The Global Catalogue of Microorganisms (GCM) 10K type strain sequencing project: providing services to taxonomists for standard genome sequencing and annotation.</title>
        <authorList>
            <consortium name="The Broad Institute Genomics Platform"/>
            <consortium name="The Broad Institute Genome Sequencing Center for Infectious Disease"/>
            <person name="Wu L."/>
            <person name="Ma J."/>
        </authorList>
    </citation>
    <scope>NUCLEOTIDE SEQUENCE [LARGE SCALE GENOMIC DNA]</scope>
    <source>
        <strain evidence="3">JCM 4816</strain>
    </source>
</reference>
<evidence type="ECO:0000313" key="3">
    <source>
        <dbReference type="Proteomes" id="UP001501455"/>
    </source>
</evidence>
<dbReference type="GO" id="GO:0005524">
    <property type="term" value="F:ATP binding"/>
    <property type="evidence" value="ECO:0007669"/>
    <property type="project" value="UniProtKB-KW"/>
</dbReference>
<dbReference type="Gene3D" id="3.40.50.300">
    <property type="entry name" value="P-loop containing nucleotide triphosphate hydrolases"/>
    <property type="match status" value="1"/>
</dbReference>
<dbReference type="PANTHER" id="PTHR34704">
    <property type="entry name" value="ATPASE"/>
    <property type="match status" value="1"/>
</dbReference>
<dbReference type="EMBL" id="BAAAXF010000047">
    <property type="protein sequence ID" value="GAA3499591.1"/>
    <property type="molecule type" value="Genomic_DNA"/>
</dbReference>
<dbReference type="Pfam" id="PF01637">
    <property type="entry name" value="ATPase_2"/>
    <property type="match status" value="1"/>
</dbReference>
<evidence type="ECO:0000313" key="2">
    <source>
        <dbReference type="EMBL" id="GAA3499591.1"/>
    </source>
</evidence>
<organism evidence="2 3">
    <name type="scientific">Streptomyces prasinosporus</name>
    <dbReference type="NCBI Taxonomy" id="68256"/>
    <lineage>
        <taxon>Bacteria</taxon>
        <taxon>Bacillati</taxon>
        <taxon>Actinomycetota</taxon>
        <taxon>Actinomycetes</taxon>
        <taxon>Kitasatosporales</taxon>
        <taxon>Streptomycetaceae</taxon>
        <taxon>Streptomyces</taxon>
        <taxon>Streptomyces albogriseolus group</taxon>
    </lineage>
</organism>
<dbReference type="InterPro" id="IPR027417">
    <property type="entry name" value="P-loop_NTPase"/>
</dbReference>
<keyword evidence="2" id="KW-0067">ATP-binding</keyword>
<proteinExistence type="predicted"/>
<dbReference type="SUPFAM" id="SSF52540">
    <property type="entry name" value="P-loop containing nucleoside triphosphate hydrolases"/>
    <property type="match status" value="1"/>
</dbReference>
<name>A0ABP6TZ44_9ACTN</name>
<keyword evidence="3" id="KW-1185">Reference proteome</keyword>
<sequence>MVRHTARSLPRPPDMFDREWEWSELTAFATSEGTGPRLGVVSGRRRQGKSFLLQALADATDGFYYAAVEASATESLHLLGEAVARFTGAAVPPRPANWDQALELLFELAADRPLPVVIDEFPYLVRNAPALPSQLQAALGVRSERHRKERPRILLCGSAMSFMGGLLSGASPLYGRAGLDLVVHSLGFREAAEFWGIRDPRLAVLVHAIVGGTPAYRREFVDDDVPDGPDDFDAWVCRTVLNPARPIHGEAPYLLAAEPDLRNRSLYHSVLAAVASGNRTSGGIASAVGRRATDISLPLSVLRNCGLLTAEPDAFRANRTTYHVAEPLITFHHAVVRPETASLSRRRGAARMWEHSRPTFLSKVVGPHFERLCREWVEWHADPATFGGMPIQVASGTVADPVNRTSLEADVVVHGAIGQDQGILLSVGEAKWHKVMHLGHLQRLRRMLGLLEARGVDTTHARPACYSGAGFDPELRAAEERGEVVLVDLHRLYHGS</sequence>
<keyword evidence="2" id="KW-0547">Nucleotide-binding</keyword>